<reference evidence="1 2" key="1">
    <citation type="submission" date="2023-07" db="EMBL/GenBank/DDBJ databases">
        <title>Sequencing the genomes of 1000 actinobacteria strains.</title>
        <authorList>
            <person name="Klenk H.-P."/>
        </authorList>
    </citation>
    <scope>NUCLEOTIDE SEQUENCE [LARGE SCALE GENOMIC DNA]</scope>
    <source>
        <strain evidence="1 2">GD13</strain>
    </source>
</reference>
<organism evidence="1 2">
    <name type="scientific">Nocardioides massiliensis</name>
    <dbReference type="NCBI Taxonomy" id="1325935"/>
    <lineage>
        <taxon>Bacteria</taxon>
        <taxon>Bacillati</taxon>
        <taxon>Actinomycetota</taxon>
        <taxon>Actinomycetes</taxon>
        <taxon>Propionibacteriales</taxon>
        <taxon>Nocardioidaceae</taxon>
        <taxon>Nocardioides</taxon>
    </lineage>
</organism>
<gene>
    <name evidence="1" type="ORF">J2S59_000296</name>
</gene>
<name>A0ABT9NJS7_9ACTN</name>
<accession>A0ABT9NJS7</accession>
<protein>
    <submittedName>
        <fullName evidence="1">Uncharacterized protein</fullName>
    </submittedName>
</protein>
<proteinExistence type="predicted"/>
<sequence length="63" mass="7045">MTNASTPTTVGERLAVMDTKLDVLIQQRTDHEERLRTLERFRWVLLGVAAASGPVFSKIAPHL</sequence>
<keyword evidence="2" id="KW-1185">Reference proteome</keyword>
<dbReference type="EMBL" id="JAUSQM010000001">
    <property type="protein sequence ID" value="MDP9820487.1"/>
    <property type="molecule type" value="Genomic_DNA"/>
</dbReference>
<evidence type="ECO:0000313" key="1">
    <source>
        <dbReference type="EMBL" id="MDP9820487.1"/>
    </source>
</evidence>
<dbReference type="RefSeq" id="WP_068117780.1">
    <property type="nucleotide sequence ID" value="NZ_CCXJ01000105.1"/>
</dbReference>
<evidence type="ECO:0000313" key="2">
    <source>
        <dbReference type="Proteomes" id="UP001240447"/>
    </source>
</evidence>
<dbReference type="Proteomes" id="UP001240447">
    <property type="component" value="Unassembled WGS sequence"/>
</dbReference>
<comment type="caution">
    <text evidence="1">The sequence shown here is derived from an EMBL/GenBank/DDBJ whole genome shotgun (WGS) entry which is preliminary data.</text>
</comment>